<evidence type="ECO:0000256" key="13">
    <source>
        <dbReference type="ARBA" id="ARBA00022837"/>
    </source>
</evidence>
<dbReference type="HOGENOM" id="CLU_045813_0_0_6"/>
<evidence type="ECO:0000313" key="22">
    <source>
        <dbReference type="EMBL" id="EAR22975.1"/>
    </source>
</evidence>
<feature type="binding site" description="in dimeric form" evidence="19">
    <location>
        <position position="184"/>
    </location>
    <ligand>
        <name>Ca(2+)</name>
        <dbReference type="ChEBI" id="CHEBI:29108"/>
        <label>1</label>
    </ligand>
</feature>
<dbReference type="GO" id="GO:0016042">
    <property type="term" value="P:lipid catabolic process"/>
    <property type="evidence" value="ECO:0007669"/>
    <property type="project" value="UniProtKB-KW"/>
</dbReference>
<comment type="function">
    <text evidence="20">Hydrolysis of phosphatidylcholine with phospholipase A2 (EC 3.1.1.4) and phospholipase A1 (EC 3.1.1.32) activities.</text>
</comment>
<evidence type="ECO:0000256" key="2">
    <source>
        <dbReference type="ARBA" id="ARBA00001604"/>
    </source>
</evidence>
<dbReference type="GO" id="GO:0004623">
    <property type="term" value="F:phospholipase A2 activity"/>
    <property type="evidence" value="ECO:0007669"/>
    <property type="project" value="UniProtKB-EC"/>
</dbReference>
<dbReference type="PANTHER" id="PTHR40457">
    <property type="entry name" value="PHOSPHOLIPASE A1"/>
    <property type="match status" value="1"/>
</dbReference>
<feature type="signal peptide" evidence="20">
    <location>
        <begin position="1"/>
        <end position="20"/>
    </location>
</feature>
<dbReference type="Gene3D" id="2.40.230.10">
    <property type="entry name" value="Phospholipase A1"/>
    <property type="match status" value="1"/>
</dbReference>
<dbReference type="CDD" id="cd00541">
    <property type="entry name" value="OMPLA"/>
    <property type="match status" value="1"/>
</dbReference>
<evidence type="ECO:0000256" key="3">
    <source>
        <dbReference type="ARBA" id="ARBA00010525"/>
    </source>
</evidence>
<keyword evidence="10 19" id="KW-0479">Metal-binding</keyword>
<keyword evidence="16" id="KW-0472">Membrane</keyword>
<dbReference type="EC" id="3.1.1.4" evidence="6 20"/>
<dbReference type="GO" id="GO:0009279">
    <property type="term" value="C:cell outer membrane"/>
    <property type="evidence" value="ECO:0007669"/>
    <property type="project" value="UniProtKB-SubCell"/>
</dbReference>
<evidence type="ECO:0000256" key="18">
    <source>
        <dbReference type="PIRSR" id="PIRSR603187-1"/>
    </source>
</evidence>
<evidence type="ECO:0000256" key="19">
    <source>
        <dbReference type="PIRSR" id="PIRSR603187-2"/>
    </source>
</evidence>
<evidence type="ECO:0000256" key="9">
    <source>
        <dbReference type="ARBA" id="ARBA00022692"/>
    </source>
</evidence>
<comment type="similarity">
    <text evidence="3 20">Belongs to the phospholipase A1 family.</text>
</comment>
<keyword evidence="15 20" id="KW-0443">Lipid metabolism</keyword>
<dbReference type="AlphaFoldDB" id="A4BKY7"/>
<evidence type="ECO:0000256" key="7">
    <source>
        <dbReference type="ARBA" id="ARBA00021726"/>
    </source>
</evidence>
<keyword evidence="9" id="KW-0812">Transmembrane</keyword>
<evidence type="ECO:0000256" key="12">
    <source>
        <dbReference type="ARBA" id="ARBA00022801"/>
    </source>
</evidence>
<evidence type="ECO:0000256" key="14">
    <source>
        <dbReference type="ARBA" id="ARBA00022963"/>
    </source>
</evidence>
<proteinExistence type="inferred from homology"/>
<dbReference type="PRINTS" id="PR01486">
    <property type="entry name" value="PHPHLIPASEA1"/>
</dbReference>
<accession>A4BKY7</accession>
<dbReference type="EMBL" id="AAOF01000001">
    <property type="protein sequence ID" value="EAR22975.1"/>
    <property type="molecule type" value="Genomic_DNA"/>
</dbReference>
<keyword evidence="8" id="KW-1134">Transmembrane beta strand</keyword>
<comment type="catalytic activity">
    <reaction evidence="2 20">
        <text>a 1,2-diacyl-sn-glycero-3-phosphocholine + H2O = a 1-acyl-sn-glycero-3-phosphocholine + a fatty acid + H(+)</text>
        <dbReference type="Rhea" id="RHEA:15801"/>
        <dbReference type="ChEBI" id="CHEBI:15377"/>
        <dbReference type="ChEBI" id="CHEBI:15378"/>
        <dbReference type="ChEBI" id="CHEBI:28868"/>
        <dbReference type="ChEBI" id="CHEBI:57643"/>
        <dbReference type="ChEBI" id="CHEBI:58168"/>
        <dbReference type="EC" id="3.1.1.4"/>
    </reaction>
</comment>
<keyword evidence="14 20" id="KW-0442">Lipid degradation</keyword>
<feature type="region of interest" description="Disordered" evidence="21">
    <location>
        <begin position="46"/>
        <end position="69"/>
    </location>
</feature>
<dbReference type="GO" id="GO:0008970">
    <property type="term" value="F:phospholipase A1 activity"/>
    <property type="evidence" value="ECO:0007669"/>
    <property type="project" value="UniProtKB-EC"/>
</dbReference>
<dbReference type="STRING" id="314278.NB231_14183"/>
<feature type="active site" description="Nucleophile" evidence="18">
    <location>
        <position position="222"/>
    </location>
</feature>
<feature type="active site" description="Proton acceptor" evidence="18">
    <location>
        <position position="220"/>
    </location>
</feature>
<feature type="binding site" description="in dimeric form" evidence="19">
    <location>
        <position position="225"/>
    </location>
    <ligand>
        <name>Ca(2+)</name>
        <dbReference type="ChEBI" id="CHEBI:29108"/>
        <label>1</label>
    </ligand>
</feature>
<evidence type="ECO:0000256" key="8">
    <source>
        <dbReference type="ARBA" id="ARBA00022452"/>
    </source>
</evidence>
<evidence type="ECO:0000256" key="15">
    <source>
        <dbReference type="ARBA" id="ARBA00023098"/>
    </source>
</evidence>
<comment type="subcellular location">
    <subcellularLocation>
        <location evidence="20">Cell outer membrane</location>
        <topology evidence="20">Multi-pass membrane protein</topology>
    </subcellularLocation>
    <text evidence="20">One of the very few enzymes located there.</text>
</comment>
<gene>
    <name evidence="22" type="ORF">NB231_14183</name>
</gene>
<dbReference type="Proteomes" id="UP000003374">
    <property type="component" value="Unassembled WGS sequence"/>
</dbReference>
<evidence type="ECO:0000256" key="11">
    <source>
        <dbReference type="ARBA" id="ARBA00022729"/>
    </source>
</evidence>
<feature type="chain" id="PRO_5019610062" description="Phospholipase A1" evidence="20">
    <location>
        <begin position="21"/>
        <end position="353"/>
    </location>
</feature>
<evidence type="ECO:0000256" key="17">
    <source>
        <dbReference type="ARBA" id="ARBA00023237"/>
    </source>
</evidence>
<evidence type="ECO:0000256" key="21">
    <source>
        <dbReference type="SAM" id="MobiDB-lite"/>
    </source>
</evidence>
<dbReference type="eggNOG" id="COG2829">
    <property type="taxonomic scope" value="Bacteria"/>
</dbReference>
<keyword evidence="12 20" id="KW-0378">Hydrolase</keyword>
<comment type="catalytic activity">
    <reaction evidence="1 20">
        <text>a 1,2-diacyl-sn-glycero-3-phosphocholine + H2O = a 2-acyl-sn-glycero-3-phosphocholine + a fatty acid + H(+)</text>
        <dbReference type="Rhea" id="RHEA:18689"/>
        <dbReference type="ChEBI" id="CHEBI:15377"/>
        <dbReference type="ChEBI" id="CHEBI:15378"/>
        <dbReference type="ChEBI" id="CHEBI:28868"/>
        <dbReference type="ChEBI" id="CHEBI:57643"/>
        <dbReference type="ChEBI" id="CHEBI:57875"/>
        <dbReference type="EC" id="3.1.1.32"/>
    </reaction>
</comment>
<keyword evidence="11 20" id="KW-0732">Signal</keyword>
<dbReference type="SUPFAM" id="SSF56931">
    <property type="entry name" value="Outer membrane phospholipase A (OMPLA)"/>
    <property type="match status" value="1"/>
</dbReference>
<keyword evidence="13 19" id="KW-0106">Calcium</keyword>
<evidence type="ECO:0000313" key="23">
    <source>
        <dbReference type="Proteomes" id="UP000003374"/>
    </source>
</evidence>
<feature type="binding site" description="in dimeric form" evidence="19">
    <location>
        <position position="265"/>
    </location>
    <ligand>
        <name>Ca(2+)</name>
        <dbReference type="ChEBI" id="CHEBI:29108"/>
        <label>1</label>
    </ligand>
</feature>
<evidence type="ECO:0000256" key="6">
    <source>
        <dbReference type="ARBA" id="ARBA00013278"/>
    </source>
</evidence>
<evidence type="ECO:0000256" key="5">
    <source>
        <dbReference type="ARBA" id="ARBA00013179"/>
    </source>
</evidence>
<dbReference type="Pfam" id="PF02253">
    <property type="entry name" value="PLA1"/>
    <property type="match status" value="1"/>
</dbReference>
<evidence type="ECO:0000256" key="1">
    <source>
        <dbReference type="ARBA" id="ARBA00000111"/>
    </source>
</evidence>
<evidence type="ECO:0000256" key="10">
    <source>
        <dbReference type="ARBA" id="ARBA00022723"/>
    </source>
</evidence>
<dbReference type="GO" id="GO:0005509">
    <property type="term" value="F:calcium ion binding"/>
    <property type="evidence" value="ECO:0007669"/>
    <property type="project" value="TreeGrafter"/>
</dbReference>
<evidence type="ECO:0000256" key="20">
    <source>
        <dbReference type="RuleBase" id="RU366027"/>
    </source>
</evidence>
<name>A4BKY7_9GAMM</name>
<dbReference type="InterPro" id="IPR003187">
    <property type="entry name" value="PLipase_A1"/>
</dbReference>
<keyword evidence="23" id="KW-1185">Reference proteome</keyword>
<dbReference type="InterPro" id="IPR036541">
    <property type="entry name" value="PLipase_A1_sf"/>
</dbReference>
<keyword evidence="17 20" id="KW-0998">Cell outer membrane</keyword>
<comment type="cofactor">
    <cofactor evidence="20">
        <name>Ca(2+)</name>
        <dbReference type="ChEBI" id="CHEBI:29108"/>
    </cofactor>
    <text evidence="20">Binds 1 Ca(2+) ion per monomer. In the dimeric form the Ca(2+) is bound by different amino acids with binding of each Ca(2+) shared with ligands coming from each monomer. The Ca(2+) ion may have a role in catalysis.</text>
</comment>
<feature type="binding site" description="in dimeric form" evidence="19">
    <location>
        <position position="230"/>
    </location>
    <ligand>
        <name>Ca(2+)</name>
        <dbReference type="ChEBI" id="CHEBI:29108"/>
        <label>1</label>
    </ligand>
</feature>
<dbReference type="PANTHER" id="PTHR40457:SF1">
    <property type="entry name" value="PHOSPHOLIPASE A1"/>
    <property type="match status" value="1"/>
</dbReference>
<sequence length="353" mass="40217">MLVRWFGLLVLMLIPSAVVALDAAGLQACVKLENAQERLHCYDGAMGRQPQEGGEYEQPAEHSRSSSSTNAYASVEQATAAAERAEKTPTAVGLSRRWQVTSQRGWARFFTPYKPVYALPLSYNFRPNQKPTGSRDAADIDDLEVKFQFSFKAPLWRNLLLNGGDLWFGYTQLSFWQAYNSNVSSPFRETNYEPELIYSLRTRFNLLGLHGRLLTLSLNHQSNGRSDPLSRSWNRLIGGVLFDNEQFGFQLRGWWRIPESASNDDNPNIENFVGRSEFLGVYRHNEQTFGLLLRSNLKPEALRGAVQLNWVFPLLGGPLKGYLQWFYGYGESLIDYDHVNNRFSLGLSLLDWL</sequence>
<reference evidence="22 23" key="1">
    <citation type="submission" date="2006-02" db="EMBL/GenBank/DDBJ databases">
        <authorList>
            <person name="Waterbury J."/>
            <person name="Ferriera S."/>
            <person name="Johnson J."/>
            <person name="Kravitz S."/>
            <person name="Halpern A."/>
            <person name="Remington K."/>
            <person name="Beeson K."/>
            <person name="Tran B."/>
            <person name="Rogers Y.-H."/>
            <person name="Friedman R."/>
            <person name="Venter J.C."/>
        </authorList>
    </citation>
    <scope>NUCLEOTIDE SEQUENCE [LARGE SCALE GENOMIC DNA]</scope>
    <source>
        <strain evidence="22 23">Nb-231</strain>
    </source>
</reference>
<comment type="caution">
    <text evidence="22">The sequence shown here is derived from an EMBL/GenBank/DDBJ whole genome shotgun (WGS) entry which is preliminary data.</text>
</comment>
<protein>
    <recommendedName>
        <fullName evidence="7 20">Phospholipase A1</fullName>
        <ecNumber evidence="5 20">3.1.1.32</ecNumber>
        <ecNumber evidence="6 20">3.1.1.4</ecNumber>
    </recommendedName>
    <alternativeName>
        <fullName evidence="20">Phosphatidylcholine 1-acylhydrolase</fullName>
    </alternativeName>
</protein>
<dbReference type="EC" id="3.1.1.32" evidence="5 20"/>
<organism evidence="22 23">
    <name type="scientific">Nitrococcus mobilis Nb-231</name>
    <dbReference type="NCBI Taxonomy" id="314278"/>
    <lineage>
        <taxon>Bacteria</taxon>
        <taxon>Pseudomonadati</taxon>
        <taxon>Pseudomonadota</taxon>
        <taxon>Gammaproteobacteria</taxon>
        <taxon>Chromatiales</taxon>
        <taxon>Ectothiorhodospiraceae</taxon>
        <taxon>Nitrococcus</taxon>
    </lineage>
</organism>
<evidence type="ECO:0000256" key="16">
    <source>
        <dbReference type="ARBA" id="ARBA00023136"/>
    </source>
</evidence>
<evidence type="ECO:0000256" key="4">
    <source>
        <dbReference type="ARBA" id="ARBA00011702"/>
    </source>
</evidence>
<comment type="subunit">
    <text evidence="4 20">Homodimer; dimerization is reversible, and the dimeric form is the active one.</text>
</comment>